<dbReference type="GO" id="GO:0016833">
    <property type="term" value="F:oxo-acid-lyase activity"/>
    <property type="evidence" value="ECO:0007669"/>
    <property type="project" value="InterPro"/>
</dbReference>
<evidence type="ECO:0000313" key="3">
    <source>
        <dbReference type="Proteomes" id="UP000013966"/>
    </source>
</evidence>
<evidence type="ECO:0000313" key="2">
    <source>
        <dbReference type="EMBL" id="BAO94021.1"/>
    </source>
</evidence>
<dbReference type="EMBL" id="AP013062">
    <property type="protein sequence ID" value="BAO94021.1"/>
    <property type="molecule type" value="Genomic_DNA"/>
</dbReference>
<dbReference type="AlphaFoldDB" id="A0A060PKC6"/>
<organism evidence="2 3">
    <name type="scientific">Caballeronia insecticola</name>
    <dbReference type="NCBI Taxonomy" id="758793"/>
    <lineage>
        <taxon>Bacteria</taxon>
        <taxon>Pseudomonadati</taxon>
        <taxon>Pseudomonadota</taxon>
        <taxon>Betaproteobacteria</taxon>
        <taxon>Burkholderiales</taxon>
        <taxon>Burkholderiaceae</taxon>
        <taxon>Caballeronia</taxon>
    </lineage>
</organism>
<name>A0A060PKC6_9BURK</name>
<dbReference type="InterPro" id="IPR012425">
    <property type="entry name" value="DmpG_comm"/>
</dbReference>
<proteinExistence type="predicted"/>
<geneLocation type="plasmid" evidence="2 3">
    <name>p2</name>
</geneLocation>
<sequence>MMLDNPHLPITRSKTVDVFVDPGERRMVGGQEDMSIDVAVDLQRQQDPDAHRDRVDID</sequence>
<accession>A0A060PKC6</accession>
<protein>
    <submittedName>
        <fullName evidence="2">4-hydroxy-2-oxovalerate aldolase</fullName>
    </submittedName>
</protein>
<dbReference type="Proteomes" id="UP000013966">
    <property type="component" value="Plasmid p2"/>
</dbReference>
<reference evidence="2 3" key="1">
    <citation type="journal article" date="2013" name="Genome Announc.">
        <title>Complete Genome Sequence of Burkholderia sp. Strain RPE64, Bacterial Symbiont of the Bean Bug Riptortus pedestris.</title>
        <authorList>
            <person name="Shibata T.F."/>
            <person name="Maeda T."/>
            <person name="Nikoh N."/>
            <person name="Yamaguchi K."/>
            <person name="Oshima K."/>
            <person name="Hattori M."/>
            <person name="Nishiyama T."/>
            <person name="Hasebe M."/>
            <person name="Fukatsu T."/>
            <person name="Kikuchi Y."/>
            <person name="Shigenobu S."/>
        </authorList>
    </citation>
    <scope>NUCLEOTIDE SEQUENCE [LARGE SCALE GENOMIC DNA]</scope>
    <source>
        <plasmid evidence="2 3">p2</plasmid>
    </source>
</reference>
<feature type="domain" description="DmpG-like communication" evidence="1">
    <location>
        <begin position="15"/>
        <end position="43"/>
    </location>
</feature>
<keyword evidence="2" id="KW-0614">Plasmid</keyword>
<reference evidence="2 3" key="2">
    <citation type="journal article" date="2018" name="Int. J. Syst. Evol. Microbiol.">
        <title>Burkholderia insecticola sp. nov., a gut symbiotic bacterium of the bean bug Riptortus pedestris.</title>
        <authorList>
            <person name="Takeshita K."/>
            <person name="Tamaki H."/>
            <person name="Ohbayashi T."/>
            <person name="Meng X.-Y."/>
            <person name="Sone T."/>
            <person name="Mitani Y."/>
            <person name="Peeters C."/>
            <person name="Kikuchi Y."/>
            <person name="Vandamme P."/>
        </authorList>
    </citation>
    <scope>NUCLEOTIDE SEQUENCE [LARGE SCALE GENOMIC DNA]</scope>
    <source>
        <strain evidence="2">RPE64</strain>
        <plasmid evidence="2 3">p2</plasmid>
    </source>
</reference>
<dbReference type="HOGENOM" id="CLU_2970507_0_0_4"/>
<keyword evidence="3" id="KW-1185">Reference proteome</keyword>
<dbReference type="Gene3D" id="1.10.8.60">
    <property type="match status" value="1"/>
</dbReference>
<gene>
    <name evidence="2" type="ORF">BRPE64_ECDS01390</name>
</gene>
<dbReference type="SUPFAM" id="SSF89000">
    <property type="entry name" value="post-HMGL domain-like"/>
    <property type="match status" value="1"/>
</dbReference>
<dbReference type="Pfam" id="PF07836">
    <property type="entry name" value="DmpG_comm"/>
    <property type="match status" value="1"/>
</dbReference>
<evidence type="ECO:0000259" key="1">
    <source>
        <dbReference type="Pfam" id="PF07836"/>
    </source>
</evidence>
<dbReference type="KEGG" id="buo:BRPE64_ECDS01390"/>